<organism evidence="1">
    <name type="scientific">Ditylum brightwellii</name>
    <dbReference type="NCBI Taxonomy" id="49249"/>
    <lineage>
        <taxon>Eukaryota</taxon>
        <taxon>Sar</taxon>
        <taxon>Stramenopiles</taxon>
        <taxon>Ochrophyta</taxon>
        <taxon>Bacillariophyta</taxon>
        <taxon>Mediophyceae</taxon>
        <taxon>Lithodesmiophycidae</taxon>
        <taxon>Lithodesmiales</taxon>
        <taxon>Lithodesmiaceae</taxon>
        <taxon>Ditylum</taxon>
    </lineage>
</organism>
<protein>
    <submittedName>
        <fullName evidence="1">Uncharacterized protein</fullName>
    </submittedName>
</protein>
<evidence type="ECO:0000313" key="1">
    <source>
        <dbReference type="EMBL" id="CAD9354717.1"/>
    </source>
</evidence>
<proteinExistence type="predicted"/>
<dbReference type="AlphaFoldDB" id="A0A6V2LGI6"/>
<accession>A0A6V2LGI6</accession>
<sequence>MALDISASLVKLQSAISRSTRENDRKQVLKSLRNTRCLLYVPLDPSQPGEISAAISEVAKEPIILNGVPFLRGAARYGGGEDFLLMLREVVDTLCKGEGMLCHPRAVYDGIVTRMARTASAADSYFKLNSLLGSPDLMLMPAQNASSKILPPIEVEVFASAGCVHASFSTANVYGLYRKADLKDFAGLQADINAGTSKPWISINAVVEERVNFENGECVRHLSVKIPETDKYDIRSKRPPKNPALY</sequence>
<evidence type="ECO:0000313" key="2">
    <source>
        <dbReference type="EMBL" id="CAE4641619.1"/>
    </source>
</evidence>
<name>A0A6V2LGI6_9STRA</name>
<dbReference type="EMBL" id="HBGN01036839">
    <property type="protein sequence ID" value="CAD9354717.1"/>
    <property type="molecule type" value="Transcribed_RNA"/>
</dbReference>
<gene>
    <name evidence="2" type="ORF">DBRI00130_LOCUS33065</name>
    <name evidence="1" type="ORF">DBRI1063_LOCUS23622</name>
</gene>
<dbReference type="EMBL" id="HBNS01042525">
    <property type="protein sequence ID" value="CAE4641619.1"/>
    <property type="molecule type" value="Transcribed_RNA"/>
</dbReference>
<reference evidence="1" key="1">
    <citation type="submission" date="2021-01" db="EMBL/GenBank/DDBJ databases">
        <authorList>
            <person name="Corre E."/>
            <person name="Pelletier E."/>
            <person name="Niang G."/>
            <person name="Scheremetjew M."/>
            <person name="Finn R."/>
            <person name="Kale V."/>
            <person name="Holt S."/>
            <person name="Cochrane G."/>
            <person name="Meng A."/>
            <person name="Brown T."/>
            <person name="Cohen L."/>
        </authorList>
    </citation>
    <scope>NUCLEOTIDE SEQUENCE</scope>
    <source>
        <strain evidence="2">GSO104</strain>
        <strain evidence="1">Pop2</strain>
    </source>
</reference>